<evidence type="ECO:0000313" key="1">
    <source>
        <dbReference type="EMBL" id="KAI1725424.1"/>
    </source>
</evidence>
<gene>
    <name evidence="1" type="ORF">DdX_02082</name>
</gene>
<dbReference type="PANTHER" id="PTHR22954:SF3">
    <property type="entry name" value="PROTEIN CBG08539"/>
    <property type="match status" value="1"/>
</dbReference>
<sequence>MAKPIFADIKMLMQEADIMLDDNQSYPVPDDTNPPATNTARLRTLKSSLKKLDLTLAAVDRVRNCLHDCRVRLCNLGQKMTEKERTAYDLAYEEFISDNDYTGPLRELGTYSLKLGRERNALTDSIEEVEDKLTVAAPALPPRISVAPGAPAPDPPEPVIHAPDLPKFDGDISNWSNFWSHFKYLVHESRKLPSALKLKYLIDACKNGPALKLVEGFELKDEHYSVAINRLKQRYSNTEAVKDALDHKLTVLNPTDGSAKAPVAGAKTCGECCLALQTFTPSWVDV</sequence>
<dbReference type="InterPro" id="IPR005312">
    <property type="entry name" value="DUF1759"/>
</dbReference>
<dbReference type="PANTHER" id="PTHR22954">
    <property type="entry name" value="RETROVIRAL PROTEASE-RELATED"/>
    <property type="match status" value="1"/>
</dbReference>
<reference evidence="1" key="1">
    <citation type="submission" date="2022-01" db="EMBL/GenBank/DDBJ databases">
        <title>Genome Sequence Resource for Two Populations of Ditylenchus destructor, the Migratory Endoparasitic Phytonematode.</title>
        <authorList>
            <person name="Zhang H."/>
            <person name="Lin R."/>
            <person name="Xie B."/>
        </authorList>
    </citation>
    <scope>NUCLEOTIDE SEQUENCE</scope>
    <source>
        <strain evidence="1">BazhouSP</strain>
    </source>
</reference>
<evidence type="ECO:0000313" key="2">
    <source>
        <dbReference type="Proteomes" id="UP001201812"/>
    </source>
</evidence>
<dbReference type="AlphaFoldDB" id="A0AAD4NAD3"/>
<protein>
    <submittedName>
        <fullName evidence="1">Uncharacterized protein</fullName>
    </submittedName>
</protein>
<dbReference type="EMBL" id="JAKKPZ010000002">
    <property type="protein sequence ID" value="KAI1725424.1"/>
    <property type="molecule type" value="Genomic_DNA"/>
</dbReference>
<organism evidence="1 2">
    <name type="scientific">Ditylenchus destructor</name>
    <dbReference type="NCBI Taxonomy" id="166010"/>
    <lineage>
        <taxon>Eukaryota</taxon>
        <taxon>Metazoa</taxon>
        <taxon>Ecdysozoa</taxon>
        <taxon>Nematoda</taxon>
        <taxon>Chromadorea</taxon>
        <taxon>Rhabditida</taxon>
        <taxon>Tylenchina</taxon>
        <taxon>Tylenchomorpha</taxon>
        <taxon>Sphaerularioidea</taxon>
        <taxon>Anguinidae</taxon>
        <taxon>Anguininae</taxon>
        <taxon>Ditylenchus</taxon>
    </lineage>
</organism>
<comment type="caution">
    <text evidence="1">The sequence shown here is derived from an EMBL/GenBank/DDBJ whole genome shotgun (WGS) entry which is preliminary data.</text>
</comment>
<keyword evidence="2" id="KW-1185">Reference proteome</keyword>
<dbReference type="Pfam" id="PF03564">
    <property type="entry name" value="DUF1759"/>
    <property type="match status" value="1"/>
</dbReference>
<proteinExistence type="predicted"/>
<dbReference type="Proteomes" id="UP001201812">
    <property type="component" value="Unassembled WGS sequence"/>
</dbReference>
<accession>A0AAD4NAD3</accession>
<name>A0AAD4NAD3_9BILA</name>